<dbReference type="SUPFAM" id="SSF51197">
    <property type="entry name" value="Clavaminate synthase-like"/>
    <property type="match status" value="1"/>
</dbReference>
<organism evidence="4 5">
    <name type="scientific">Durusdinium trenchii</name>
    <dbReference type="NCBI Taxonomy" id="1381693"/>
    <lineage>
        <taxon>Eukaryota</taxon>
        <taxon>Sar</taxon>
        <taxon>Alveolata</taxon>
        <taxon>Dinophyceae</taxon>
        <taxon>Suessiales</taxon>
        <taxon>Symbiodiniaceae</taxon>
        <taxon>Durusdinium</taxon>
    </lineage>
</organism>
<keyword evidence="2" id="KW-0732">Signal</keyword>
<evidence type="ECO:0000313" key="4">
    <source>
        <dbReference type="EMBL" id="CAK9018824.1"/>
    </source>
</evidence>
<feature type="transmembrane region" description="Helical" evidence="1">
    <location>
        <begin position="740"/>
        <end position="758"/>
    </location>
</feature>
<dbReference type="Gene3D" id="2.60.120.650">
    <property type="entry name" value="Cupin"/>
    <property type="match status" value="1"/>
</dbReference>
<dbReference type="InterPro" id="IPR050910">
    <property type="entry name" value="JMJD6_ArgDemeth/LysHydrox"/>
</dbReference>
<feature type="chain" id="PRO_5045712799" evidence="2">
    <location>
        <begin position="17"/>
        <end position="774"/>
    </location>
</feature>
<keyword evidence="1" id="KW-0472">Membrane</keyword>
<keyword evidence="5" id="KW-1185">Reference proteome</keyword>
<feature type="transmembrane region" description="Helical" evidence="1">
    <location>
        <begin position="578"/>
        <end position="596"/>
    </location>
</feature>
<protein>
    <submittedName>
        <fullName evidence="4">JmjC domain-containing protein 8 (Jumonji domain-containing protein 8)</fullName>
    </submittedName>
</protein>
<feature type="domain" description="JmjC" evidence="3">
    <location>
        <begin position="126"/>
        <end position="292"/>
    </location>
</feature>
<dbReference type="InterPro" id="IPR041667">
    <property type="entry name" value="Cupin_8"/>
</dbReference>
<gene>
    <name evidence="4" type="ORF">SCF082_LOCUS14252</name>
</gene>
<accession>A0ABP0JWI0</accession>
<dbReference type="Pfam" id="PF13621">
    <property type="entry name" value="Cupin_8"/>
    <property type="match status" value="1"/>
</dbReference>
<feature type="transmembrane region" description="Helical" evidence="1">
    <location>
        <begin position="602"/>
        <end position="624"/>
    </location>
</feature>
<evidence type="ECO:0000313" key="5">
    <source>
        <dbReference type="Proteomes" id="UP001642464"/>
    </source>
</evidence>
<feature type="transmembrane region" description="Helical" evidence="1">
    <location>
        <begin position="645"/>
        <end position="669"/>
    </location>
</feature>
<dbReference type="Proteomes" id="UP001642464">
    <property type="component" value="Unassembled WGS sequence"/>
</dbReference>
<evidence type="ECO:0000256" key="1">
    <source>
        <dbReference type="SAM" id="Phobius"/>
    </source>
</evidence>
<sequence length="774" mass="88259">MVFFLLGWCFSLRAAALSSSPWRPYDHLALPEWLTKRRGEVDFSDLPILEAEVELESRWAQRPFVLRGWSSEEYQEAVAATERQVLLEAAKAAPLEVRVGHSWSIAQNRGEGPRRMPLEDFLVEGMDEGLYDEETFLEPIYAFDMGLQLPGLPRIELPKAIRSLKTSLTQSDAAETVSMLGGPRSAVGWHTHGASLQMILHGRKRWFFYPLNHYPPGDGPGGGFSLTDWIQLVYPTLSADQRPLECVVHAGDIVYVPDGWYHAVVNLADTVAVSYQSREMQPEAQHVFKSFSLPMAESLWRENPEAIEDIASAAQDYLMKGLRNDLHARRALYYCMMFMDPEKAVEVILEGIRKDPYHIPMQFELASWLSRRLKAGEEGLLDLVGELLAEWEPYLVANRRNQKALWILNKFHRALGDEGRADEYFERLVTLNEKGIDRIFTLTALSFALHLSCSRFPAVRAAVLGERVAERQATRGLRTADKEQAMHLTCRRRLPLAKVQEVPAELLQEVCDEKLMPIWAFCLTLLLEVGVWVGIYWRDYSYSPNIEIGHYFSFQTITDLSAWRLPANRRSWWNPFRAIVAISFIFFEVSVLINGAEKFGPLVIVRLALCTLRLIHALTCMKVYGPSIRQWTALPAYVRFHLEHISAVPLLLVAWACVGWFCPYVFILMHYNYGELRLDGPLTALQDTYVVTVVLKSFMMDVLNASPLQAGMSEILSCMLFSAQYPVIFDMYWLPPLRMGHLLAEVLFGTIGLCYLFLDLRLVFDSSMVCSVEP</sequence>
<feature type="transmembrane region" description="Helical" evidence="1">
    <location>
        <begin position="518"/>
        <end position="537"/>
    </location>
</feature>
<keyword evidence="1" id="KW-1133">Transmembrane helix</keyword>
<dbReference type="PROSITE" id="PS51184">
    <property type="entry name" value="JMJC"/>
    <property type="match status" value="1"/>
</dbReference>
<dbReference type="InterPro" id="IPR003347">
    <property type="entry name" value="JmjC_dom"/>
</dbReference>
<dbReference type="PANTHER" id="PTHR12480">
    <property type="entry name" value="ARGININE DEMETHYLASE AND LYSYL-HYDROXYLASE JMJD"/>
    <property type="match status" value="1"/>
</dbReference>
<dbReference type="EMBL" id="CAXAMM010008891">
    <property type="protein sequence ID" value="CAK9018824.1"/>
    <property type="molecule type" value="Genomic_DNA"/>
</dbReference>
<keyword evidence="1" id="KW-0812">Transmembrane</keyword>
<comment type="caution">
    <text evidence="4">The sequence shown here is derived from an EMBL/GenBank/DDBJ whole genome shotgun (WGS) entry which is preliminary data.</text>
</comment>
<name>A0ABP0JWI0_9DINO</name>
<evidence type="ECO:0000259" key="3">
    <source>
        <dbReference type="PROSITE" id="PS51184"/>
    </source>
</evidence>
<dbReference type="SMART" id="SM00558">
    <property type="entry name" value="JmjC"/>
    <property type="match status" value="1"/>
</dbReference>
<reference evidence="4 5" key="1">
    <citation type="submission" date="2024-02" db="EMBL/GenBank/DDBJ databases">
        <authorList>
            <person name="Chen Y."/>
            <person name="Shah S."/>
            <person name="Dougan E. K."/>
            <person name="Thang M."/>
            <person name="Chan C."/>
        </authorList>
    </citation>
    <scope>NUCLEOTIDE SEQUENCE [LARGE SCALE GENOMIC DNA]</scope>
</reference>
<dbReference type="PANTHER" id="PTHR12480:SF35">
    <property type="entry name" value="TRANSCRIPTION FACTOR JUMONJI, JMJC DOMAIN-CONTAINING PROTEIN"/>
    <property type="match status" value="1"/>
</dbReference>
<proteinExistence type="predicted"/>
<feature type="signal peptide" evidence="2">
    <location>
        <begin position="1"/>
        <end position="16"/>
    </location>
</feature>
<evidence type="ECO:0000256" key="2">
    <source>
        <dbReference type="SAM" id="SignalP"/>
    </source>
</evidence>